<reference evidence="2 3" key="1">
    <citation type="journal article" date="2024" name="Nat. Commun.">
        <title>Phylogenomics reveals the evolutionary origins of lichenization in chlorophyte algae.</title>
        <authorList>
            <person name="Puginier C."/>
            <person name="Libourel C."/>
            <person name="Otte J."/>
            <person name="Skaloud P."/>
            <person name="Haon M."/>
            <person name="Grisel S."/>
            <person name="Petersen M."/>
            <person name="Berrin J.G."/>
            <person name="Delaux P.M."/>
            <person name="Dal Grande F."/>
            <person name="Keller J."/>
        </authorList>
    </citation>
    <scope>NUCLEOTIDE SEQUENCE [LARGE SCALE GENOMIC DNA]</scope>
    <source>
        <strain evidence="2 3">SAG 2523</strain>
    </source>
</reference>
<comment type="caution">
    <text evidence="2">The sequence shown here is derived from an EMBL/GenBank/DDBJ whole genome shotgun (WGS) entry which is preliminary data.</text>
</comment>
<dbReference type="Proteomes" id="UP001485043">
    <property type="component" value="Unassembled WGS sequence"/>
</dbReference>
<gene>
    <name evidence="2" type="ORF">WJX84_001753</name>
</gene>
<evidence type="ECO:0000313" key="3">
    <source>
        <dbReference type="Proteomes" id="UP001485043"/>
    </source>
</evidence>
<feature type="signal peptide" evidence="1">
    <location>
        <begin position="1"/>
        <end position="34"/>
    </location>
</feature>
<dbReference type="EMBL" id="JALJOV010000002">
    <property type="protein sequence ID" value="KAK9869022.1"/>
    <property type="molecule type" value="Genomic_DNA"/>
</dbReference>
<proteinExistence type="predicted"/>
<keyword evidence="1" id="KW-0732">Signal</keyword>
<sequence length="611" mass="62287">MSVHTPGGSKMSLCRLAPACILLVCSLGLGTASSDRTLLQTTSTSNSGVTVVTGASAPSASTGAAATSAVATGAANSPASSPAGPGISPASLSASAGGVPSKVPLVQNAIIISLDGFHSQDLAMYLQVMPNSVMAQLAASGVTYPNAYLPGPSDSFPGILAITTGNNVTATGVFYDDSYARDLYQSGSCTTLGQGTPSGMPGTECAYTEAQDFNIYSLGGIDGVGAFNGPATNVNILGTDYPYAGLNGTAVNPVALPLDAQCNPVHAYQYNKANTIFQAARAAGKTTAWIDKGPYYELVQGPNGNGVMDLYTPEISCSCGNPATGIPDTRIIDGSGVDLSKNLTAVRAYDELHVQALLNQIYGMQSSGRYAQATPNLYGMNMQSVSVGQKYAGYTSASGTFSTGLLTNLNYVDAALGRIVAALAQTNQTKNTALIVTAKHGQQPIYPNATLISPTPIATALAAQNISVAQFTTDDIGLIWLNASSQATAALAYLRTISSNSSYGILAVNPPAYYGLVSNVPGRTPDLVIVPQPGVVYASPTSKKISEHGGLMMSDENVALLVNAPNLSPGSAGSTYSNYVSVSQVACTALSFIGVPCSGLTPGYANPLPGL</sequence>
<accession>A0AAW1TGK6</accession>
<feature type="chain" id="PRO_5043530966" description="Type I phosphodiesterase/nucleotide pyrophosphatase" evidence="1">
    <location>
        <begin position="35"/>
        <end position="611"/>
    </location>
</feature>
<dbReference type="SUPFAM" id="SSF53649">
    <property type="entry name" value="Alkaline phosphatase-like"/>
    <property type="match status" value="1"/>
</dbReference>
<name>A0AAW1TGK6_9CHLO</name>
<dbReference type="InterPro" id="IPR017850">
    <property type="entry name" value="Alkaline_phosphatase_core_sf"/>
</dbReference>
<dbReference type="Gene3D" id="3.40.720.10">
    <property type="entry name" value="Alkaline Phosphatase, subunit A"/>
    <property type="match status" value="1"/>
</dbReference>
<evidence type="ECO:0000256" key="1">
    <source>
        <dbReference type="SAM" id="SignalP"/>
    </source>
</evidence>
<keyword evidence="3" id="KW-1185">Reference proteome</keyword>
<dbReference type="AlphaFoldDB" id="A0AAW1TGK6"/>
<evidence type="ECO:0000313" key="2">
    <source>
        <dbReference type="EMBL" id="KAK9869022.1"/>
    </source>
</evidence>
<dbReference type="Pfam" id="PF01663">
    <property type="entry name" value="Phosphodiest"/>
    <property type="match status" value="1"/>
</dbReference>
<organism evidence="2 3">
    <name type="scientific">Apatococcus fuscideae</name>
    <dbReference type="NCBI Taxonomy" id="2026836"/>
    <lineage>
        <taxon>Eukaryota</taxon>
        <taxon>Viridiplantae</taxon>
        <taxon>Chlorophyta</taxon>
        <taxon>core chlorophytes</taxon>
        <taxon>Trebouxiophyceae</taxon>
        <taxon>Chlorellales</taxon>
        <taxon>Chlorellaceae</taxon>
        <taxon>Apatococcus</taxon>
    </lineage>
</organism>
<dbReference type="InterPro" id="IPR002591">
    <property type="entry name" value="Phosphodiest/P_Trfase"/>
</dbReference>
<protein>
    <recommendedName>
        <fullName evidence="4">Type I phosphodiesterase/nucleotide pyrophosphatase</fullName>
    </recommendedName>
</protein>
<evidence type="ECO:0008006" key="4">
    <source>
        <dbReference type="Google" id="ProtNLM"/>
    </source>
</evidence>